<dbReference type="OrthoDB" id="413313at2759"/>
<feature type="region of interest" description="Disordered" evidence="6">
    <location>
        <begin position="61"/>
        <end position="90"/>
    </location>
</feature>
<evidence type="ECO:0000256" key="1">
    <source>
        <dbReference type="ARBA" id="ARBA00004225"/>
    </source>
</evidence>
<evidence type="ECO:0000256" key="2">
    <source>
        <dbReference type="ARBA" id="ARBA00022692"/>
    </source>
</evidence>
<proteinExistence type="predicted"/>
<keyword evidence="3" id="KW-1133">Transmembrane helix</keyword>
<evidence type="ECO:0000256" key="6">
    <source>
        <dbReference type="SAM" id="MobiDB-lite"/>
    </source>
</evidence>
<evidence type="ECO:0000256" key="3">
    <source>
        <dbReference type="ARBA" id="ARBA00022989"/>
    </source>
</evidence>
<dbReference type="AlphaFoldDB" id="A0A0L0SWJ3"/>
<reference evidence="7 8" key="1">
    <citation type="submission" date="2009-11" db="EMBL/GenBank/DDBJ databases">
        <title>Annotation of Allomyces macrogynus ATCC 38327.</title>
        <authorList>
            <consortium name="The Broad Institute Genome Sequencing Platform"/>
            <person name="Russ C."/>
            <person name="Cuomo C."/>
            <person name="Burger G."/>
            <person name="Gray M.W."/>
            <person name="Holland P.W.H."/>
            <person name="King N."/>
            <person name="Lang F.B.F."/>
            <person name="Roger A.J."/>
            <person name="Ruiz-Trillo I."/>
            <person name="Young S.K."/>
            <person name="Zeng Q."/>
            <person name="Gargeya S."/>
            <person name="Fitzgerald M."/>
            <person name="Haas B."/>
            <person name="Abouelleil A."/>
            <person name="Alvarado L."/>
            <person name="Arachchi H.M."/>
            <person name="Berlin A."/>
            <person name="Chapman S.B."/>
            <person name="Gearin G."/>
            <person name="Goldberg J."/>
            <person name="Griggs A."/>
            <person name="Gujja S."/>
            <person name="Hansen M."/>
            <person name="Heiman D."/>
            <person name="Howarth C."/>
            <person name="Larimer J."/>
            <person name="Lui A."/>
            <person name="MacDonald P.J.P."/>
            <person name="McCowen C."/>
            <person name="Montmayeur A."/>
            <person name="Murphy C."/>
            <person name="Neiman D."/>
            <person name="Pearson M."/>
            <person name="Priest M."/>
            <person name="Roberts A."/>
            <person name="Saif S."/>
            <person name="Shea T."/>
            <person name="Sisk P."/>
            <person name="Stolte C."/>
            <person name="Sykes S."/>
            <person name="Wortman J."/>
            <person name="Nusbaum C."/>
            <person name="Birren B."/>
        </authorList>
    </citation>
    <scope>NUCLEOTIDE SEQUENCE [LARGE SCALE GENOMIC DNA]</scope>
    <source>
        <strain evidence="7 8">ATCC 38327</strain>
    </source>
</reference>
<dbReference type="PANTHER" id="PTHR28234:SF1">
    <property type="entry name" value="NUCLEAR CONTROL OF ATPASE PROTEIN 2"/>
    <property type="match status" value="1"/>
</dbReference>
<dbReference type="eggNOG" id="ENOG502QTT6">
    <property type="taxonomic scope" value="Eukaryota"/>
</dbReference>
<sequence length="422" mass="45949">MSFVTDTLHTLSAHLEALTATLAAAHPTLAAADAPQIDDHPAFGTQAMHPMDRRLRDAIAGHPRATRGHPAREIRRQARSRPRRTRPDAAVPSGVAALSAAGHGVSETLAALQRVLARLTTVPPVWSAAIQTHRRPNAVVRWWLPVVTAALCSTVAAQQVQVSWPTLIAAGRAAVEFCQHAVADYIVKPARDVFETVRHREHRLAVMGAKSLASDLASLERMVVEYATTTKVANVDPDAIRAAVRDGDLSVVLTDYEAAIQRPVVNAVAGPLLTLMLIQVQKSKVDLELAMAALDKLLKSNELNFGFLALVPTVVVAWAAAKGLSTWFGRRVGRSARAARRVFRQGVWRVDRLLSQHAESEAMRLGLILVEVNWLKSLVPSLGVPSEAQDQLLVDLHDLELATHDKHWVLERIVRLGLPGDE</sequence>
<dbReference type="Proteomes" id="UP000054350">
    <property type="component" value="Unassembled WGS sequence"/>
</dbReference>
<evidence type="ECO:0000256" key="5">
    <source>
        <dbReference type="ARBA" id="ARBA00023136"/>
    </source>
</evidence>
<dbReference type="EMBL" id="GG745351">
    <property type="protein sequence ID" value="KNE66760.1"/>
    <property type="molecule type" value="Genomic_DNA"/>
</dbReference>
<evidence type="ECO:0008006" key="9">
    <source>
        <dbReference type="Google" id="ProtNLM"/>
    </source>
</evidence>
<accession>A0A0L0SWJ3</accession>
<organism evidence="7 8">
    <name type="scientific">Allomyces macrogynus (strain ATCC 38327)</name>
    <name type="common">Allomyces javanicus var. macrogynus</name>
    <dbReference type="NCBI Taxonomy" id="578462"/>
    <lineage>
        <taxon>Eukaryota</taxon>
        <taxon>Fungi</taxon>
        <taxon>Fungi incertae sedis</taxon>
        <taxon>Blastocladiomycota</taxon>
        <taxon>Blastocladiomycetes</taxon>
        <taxon>Blastocladiales</taxon>
        <taxon>Blastocladiaceae</taxon>
        <taxon>Allomyces</taxon>
    </lineage>
</organism>
<dbReference type="InterPro" id="IPR013946">
    <property type="entry name" value="NCA2-like"/>
</dbReference>
<keyword evidence="4" id="KW-0496">Mitochondrion</keyword>
<comment type="subcellular location">
    <subcellularLocation>
        <location evidence="1">Mitochondrion membrane</location>
        <topology evidence="1">Multi-pass membrane protein</topology>
    </subcellularLocation>
</comment>
<protein>
    <recommendedName>
        <fullName evidence="9">ATP synthase regulation protein NCA2</fullName>
    </recommendedName>
</protein>
<keyword evidence="8" id="KW-1185">Reference proteome</keyword>
<keyword evidence="2" id="KW-0812">Transmembrane</keyword>
<evidence type="ECO:0000313" key="8">
    <source>
        <dbReference type="Proteomes" id="UP000054350"/>
    </source>
</evidence>
<dbReference type="PANTHER" id="PTHR28234">
    <property type="entry name" value="NUCLEAR CONTROL OF ATPASE PROTEIN 2"/>
    <property type="match status" value="1"/>
</dbReference>
<evidence type="ECO:0000256" key="4">
    <source>
        <dbReference type="ARBA" id="ARBA00023128"/>
    </source>
</evidence>
<evidence type="ECO:0000313" key="7">
    <source>
        <dbReference type="EMBL" id="KNE66760.1"/>
    </source>
</evidence>
<name>A0A0L0SWJ3_ALLM3</name>
<dbReference type="Pfam" id="PF08637">
    <property type="entry name" value="NCA2"/>
    <property type="match status" value="1"/>
</dbReference>
<reference evidence="8" key="2">
    <citation type="submission" date="2009-11" db="EMBL/GenBank/DDBJ databases">
        <title>The Genome Sequence of Allomyces macrogynus strain ATCC 38327.</title>
        <authorList>
            <consortium name="The Broad Institute Genome Sequencing Platform"/>
            <person name="Russ C."/>
            <person name="Cuomo C."/>
            <person name="Shea T."/>
            <person name="Young S.K."/>
            <person name="Zeng Q."/>
            <person name="Koehrsen M."/>
            <person name="Haas B."/>
            <person name="Borodovsky M."/>
            <person name="Guigo R."/>
            <person name="Alvarado L."/>
            <person name="Berlin A."/>
            <person name="Borenstein D."/>
            <person name="Chen Z."/>
            <person name="Engels R."/>
            <person name="Freedman E."/>
            <person name="Gellesch M."/>
            <person name="Goldberg J."/>
            <person name="Griggs A."/>
            <person name="Gujja S."/>
            <person name="Heiman D."/>
            <person name="Hepburn T."/>
            <person name="Howarth C."/>
            <person name="Jen D."/>
            <person name="Larson L."/>
            <person name="Lewis B."/>
            <person name="Mehta T."/>
            <person name="Park D."/>
            <person name="Pearson M."/>
            <person name="Roberts A."/>
            <person name="Saif S."/>
            <person name="Shenoy N."/>
            <person name="Sisk P."/>
            <person name="Stolte C."/>
            <person name="Sykes S."/>
            <person name="Walk T."/>
            <person name="White J."/>
            <person name="Yandava C."/>
            <person name="Burger G."/>
            <person name="Gray M.W."/>
            <person name="Holland P.W.H."/>
            <person name="King N."/>
            <person name="Lang F.B.F."/>
            <person name="Roger A.J."/>
            <person name="Ruiz-Trillo I."/>
            <person name="Lander E."/>
            <person name="Nusbaum C."/>
        </authorList>
    </citation>
    <scope>NUCLEOTIDE SEQUENCE [LARGE SCALE GENOMIC DNA]</scope>
    <source>
        <strain evidence="8">ATCC 38327</strain>
    </source>
</reference>
<dbReference type="STRING" id="578462.A0A0L0SWJ3"/>
<keyword evidence="5" id="KW-0472">Membrane</keyword>
<dbReference type="VEuPathDB" id="FungiDB:AMAG_11255"/>
<gene>
    <name evidence="7" type="ORF">AMAG_11255</name>
</gene>
<dbReference type="GO" id="GO:0005741">
    <property type="term" value="C:mitochondrial outer membrane"/>
    <property type="evidence" value="ECO:0007669"/>
    <property type="project" value="TreeGrafter"/>
</dbReference>